<dbReference type="GO" id="GO:0003700">
    <property type="term" value="F:DNA-binding transcription factor activity"/>
    <property type="evidence" value="ECO:0007669"/>
    <property type="project" value="TreeGrafter"/>
</dbReference>
<dbReference type="Pfam" id="PF13545">
    <property type="entry name" value="HTH_Crp_2"/>
    <property type="match status" value="1"/>
</dbReference>
<dbReference type="PROSITE" id="PS51063">
    <property type="entry name" value="HTH_CRP_2"/>
    <property type="match status" value="1"/>
</dbReference>
<sequence>MLKCLNCPQLGKNPFCSLGSDAQAFLEESSTELSYPQGSIIFREGDQSHAVYFLCSGKVKLCASSKDGRTMILRIAQAGEVLGISAALAKGEFEVTAEVLEPSSVRVLKSKDFDQMLHRYEEAGAAAAKSLVRDYKAAFDDARMLALSSSAKSRLAMLILSWSATNAKLPVPAAFIKMTFTHDDLGAMTATSRETMTRALGQLQRDKIIAVHGIALTVLNPSALEAYATS</sequence>
<keyword evidence="3" id="KW-0804">Transcription</keyword>
<reference evidence="6 7" key="1">
    <citation type="submission" date="2020-08" db="EMBL/GenBank/DDBJ databases">
        <title>Genomic Encyclopedia of Type Strains, Phase IV (KMG-V): Genome sequencing to study the core and pangenomes of soil and plant-associated prokaryotes.</title>
        <authorList>
            <person name="Whitman W."/>
        </authorList>
    </citation>
    <scope>NUCLEOTIDE SEQUENCE [LARGE SCALE GENOMIC DNA]</scope>
    <source>
        <strain evidence="6 7">X5P3</strain>
    </source>
</reference>
<dbReference type="CDD" id="cd00038">
    <property type="entry name" value="CAP_ED"/>
    <property type="match status" value="1"/>
</dbReference>
<accession>A0A7W7ZLF3</accession>
<feature type="domain" description="HTH crp-type" evidence="5">
    <location>
        <begin position="149"/>
        <end position="222"/>
    </location>
</feature>
<dbReference type="InterPro" id="IPR014710">
    <property type="entry name" value="RmlC-like_jellyroll"/>
</dbReference>
<name>A0A7W7ZLF3_9BACT</name>
<evidence type="ECO:0000259" key="5">
    <source>
        <dbReference type="PROSITE" id="PS51063"/>
    </source>
</evidence>
<dbReference type="InterPro" id="IPR018490">
    <property type="entry name" value="cNMP-bd_dom_sf"/>
</dbReference>
<dbReference type="Pfam" id="PF00027">
    <property type="entry name" value="cNMP_binding"/>
    <property type="match status" value="1"/>
</dbReference>
<dbReference type="SUPFAM" id="SSF51206">
    <property type="entry name" value="cAMP-binding domain-like"/>
    <property type="match status" value="1"/>
</dbReference>
<dbReference type="InterPro" id="IPR050397">
    <property type="entry name" value="Env_Response_Regulators"/>
</dbReference>
<dbReference type="InterPro" id="IPR012318">
    <property type="entry name" value="HTH_CRP"/>
</dbReference>
<dbReference type="InterPro" id="IPR000595">
    <property type="entry name" value="cNMP-bd_dom"/>
</dbReference>
<dbReference type="GO" id="GO:0003677">
    <property type="term" value="F:DNA binding"/>
    <property type="evidence" value="ECO:0007669"/>
    <property type="project" value="UniProtKB-KW"/>
</dbReference>
<evidence type="ECO:0000313" key="6">
    <source>
        <dbReference type="EMBL" id="MBB5061903.1"/>
    </source>
</evidence>
<evidence type="ECO:0000256" key="1">
    <source>
        <dbReference type="ARBA" id="ARBA00023015"/>
    </source>
</evidence>
<proteinExistence type="predicted"/>
<dbReference type="RefSeq" id="WP_184252433.1">
    <property type="nucleotide sequence ID" value="NZ_JACHIO010000001.1"/>
</dbReference>
<dbReference type="PROSITE" id="PS50042">
    <property type="entry name" value="CNMP_BINDING_3"/>
    <property type="match status" value="1"/>
</dbReference>
<protein>
    <submittedName>
        <fullName evidence="6">CRP/FNR family transcriptional regulator</fullName>
    </submittedName>
</protein>
<comment type="caution">
    <text evidence="6">The sequence shown here is derived from an EMBL/GenBank/DDBJ whole genome shotgun (WGS) entry which is preliminary data.</text>
</comment>
<dbReference type="Gene3D" id="2.60.120.10">
    <property type="entry name" value="Jelly Rolls"/>
    <property type="match status" value="1"/>
</dbReference>
<evidence type="ECO:0000256" key="3">
    <source>
        <dbReference type="ARBA" id="ARBA00023163"/>
    </source>
</evidence>
<gene>
    <name evidence="6" type="ORF">HDF15_000228</name>
</gene>
<dbReference type="PANTHER" id="PTHR24567">
    <property type="entry name" value="CRP FAMILY TRANSCRIPTIONAL REGULATORY PROTEIN"/>
    <property type="match status" value="1"/>
</dbReference>
<dbReference type="Proteomes" id="UP000584867">
    <property type="component" value="Unassembled WGS sequence"/>
</dbReference>
<dbReference type="InterPro" id="IPR036390">
    <property type="entry name" value="WH_DNA-bd_sf"/>
</dbReference>
<feature type="domain" description="Cyclic nucleotide-binding" evidence="4">
    <location>
        <begin position="14"/>
        <end position="117"/>
    </location>
</feature>
<evidence type="ECO:0000256" key="2">
    <source>
        <dbReference type="ARBA" id="ARBA00023125"/>
    </source>
</evidence>
<keyword evidence="1" id="KW-0805">Transcription regulation</keyword>
<dbReference type="AlphaFoldDB" id="A0A7W7ZLF3"/>
<organism evidence="6 7">
    <name type="scientific">Granulicella mallensis</name>
    <dbReference type="NCBI Taxonomy" id="940614"/>
    <lineage>
        <taxon>Bacteria</taxon>
        <taxon>Pseudomonadati</taxon>
        <taxon>Acidobacteriota</taxon>
        <taxon>Terriglobia</taxon>
        <taxon>Terriglobales</taxon>
        <taxon>Acidobacteriaceae</taxon>
        <taxon>Granulicella</taxon>
    </lineage>
</organism>
<dbReference type="PANTHER" id="PTHR24567:SF74">
    <property type="entry name" value="HTH-TYPE TRANSCRIPTIONAL REGULATOR ARCR"/>
    <property type="match status" value="1"/>
</dbReference>
<dbReference type="EMBL" id="JACHIO010000001">
    <property type="protein sequence ID" value="MBB5061903.1"/>
    <property type="molecule type" value="Genomic_DNA"/>
</dbReference>
<keyword evidence="2" id="KW-0238">DNA-binding</keyword>
<dbReference type="SMART" id="SM00100">
    <property type="entry name" value="cNMP"/>
    <property type="match status" value="1"/>
</dbReference>
<dbReference type="SUPFAM" id="SSF46785">
    <property type="entry name" value="Winged helix' DNA-binding domain"/>
    <property type="match status" value="1"/>
</dbReference>
<evidence type="ECO:0000313" key="7">
    <source>
        <dbReference type="Proteomes" id="UP000584867"/>
    </source>
</evidence>
<dbReference type="GO" id="GO:0005829">
    <property type="term" value="C:cytosol"/>
    <property type="evidence" value="ECO:0007669"/>
    <property type="project" value="TreeGrafter"/>
</dbReference>
<evidence type="ECO:0000259" key="4">
    <source>
        <dbReference type="PROSITE" id="PS50042"/>
    </source>
</evidence>